<organism evidence="1 2">
    <name type="scientific">Cryobacterium adonitolivorans</name>
    <dbReference type="NCBI Taxonomy" id="1259189"/>
    <lineage>
        <taxon>Bacteria</taxon>
        <taxon>Bacillati</taxon>
        <taxon>Actinomycetota</taxon>
        <taxon>Actinomycetes</taxon>
        <taxon>Micrococcales</taxon>
        <taxon>Microbacteriaceae</taxon>
        <taxon>Cryobacterium</taxon>
    </lineage>
</organism>
<dbReference type="InterPro" id="IPR023393">
    <property type="entry name" value="START-like_dom_sf"/>
</dbReference>
<dbReference type="SUPFAM" id="SSF55961">
    <property type="entry name" value="Bet v1-like"/>
    <property type="match status" value="1"/>
</dbReference>
<dbReference type="Proteomes" id="UP000297907">
    <property type="component" value="Unassembled WGS sequence"/>
</dbReference>
<dbReference type="InterPro" id="IPR019587">
    <property type="entry name" value="Polyketide_cyclase/dehydratase"/>
</dbReference>
<name>A0A4R8WGA4_9MICO</name>
<sequence length="143" mass="15865">MAGFTMSEWISRPPHDVLDFVTTPDNAPKIVPSVKNMVKITGGPIQVGTLYRETRVMRGKEEQAELEVVAYEPSQKYAVKNLTEGIETVYQYAFHPEATGTRVDLVCDITASGAKKLMVPMVAAVLKKEDGDHLQRLKMALET</sequence>
<evidence type="ECO:0000313" key="2">
    <source>
        <dbReference type="Proteomes" id="UP000297907"/>
    </source>
</evidence>
<proteinExistence type="predicted"/>
<protein>
    <recommendedName>
        <fullName evidence="3">SRPBCC family protein</fullName>
    </recommendedName>
</protein>
<reference evidence="1 2" key="1">
    <citation type="submission" date="2019-03" db="EMBL/GenBank/DDBJ databases">
        <title>Genomics of glacier-inhabiting Cryobacterium strains.</title>
        <authorList>
            <person name="Liu Q."/>
            <person name="Xin Y.-H."/>
        </authorList>
    </citation>
    <scope>NUCLEOTIDE SEQUENCE [LARGE SCALE GENOMIC DNA]</scope>
    <source>
        <strain evidence="1 2">RHLS22-1</strain>
    </source>
</reference>
<dbReference type="Pfam" id="PF10604">
    <property type="entry name" value="Polyketide_cyc2"/>
    <property type="match status" value="1"/>
</dbReference>
<dbReference type="RefSeq" id="WP_134452036.1">
    <property type="nucleotide sequence ID" value="NZ_SOFL01000002.1"/>
</dbReference>
<evidence type="ECO:0000313" key="1">
    <source>
        <dbReference type="EMBL" id="TFC06952.1"/>
    </source>
</evidence>
<gene>
    <name evidence="1" type="ORF">E3O42_00790</name>
</gene>
<evidence type="ECO:0008006" key="3">
    <source>
        <dbReference type="Google" id="ProtNLM"/>
    </source>
</evidence>
<dbReference type="EMBL" id="SOFL01000002">
    <property type="protein sequence ID" value="TFC06952.1"/>
    <property type="molecule type" value="Genomic_DNA"/>
</dbReference>
<keyword evidence="2" id="KW-1185">Reference proteome</keyword>
<comment type="caution">
    <text evidence="1">The sequence shown here is derived from an EMBL/GenBank/DDBJ whole genome shotgun (WGS) entry which is preliminary data.</text>
</comment>
<dbReference type="OrthoDB" id="5951835at2"/>
<dbReference type="AlphaFoldDB" id="A0A4R8WGA4"/>
<accession>A0A4R8WGA4</accession>
<dbReference type="Gene3D" id="3.30.530.20">
    <property type="match status" value="1"/>
</dbReference>